<dbReference type="GO" id="GO:0006813">
    <property type="term" value="P:potassium ion transport"/>
    <property type="evidence" value="ECO:0007669"/>
    <property type="project" value="InterPro"/>
</dbReference>
<dbReference type="EMBL" id="PKJC01000002">
    <property type="protein sequence ID" value="PKZ67027.1"/>
    <property type="molecule type" value="Genomic_DNA"/>
</dbReference>
<sequence length="436" mass="45921">FSFALVGLPLLAATVAIAVLFGDRLLPRRESTTLPRDFSNYLGAVAEHYELDRRIYRLHVGPGSVAVSSTPAELVAAGHDTEGERADVVLVATERPGARIVDDTTPLQVGDVLVISGAGRVVEQLARDHELTMEDVAGRRRRQGSLIGRDDGICELVVPPRSAWVGTPAFPGMIREDGLLVLSIRRRNTDVGARTVDLQEGDMVLVHGPWGAIDALADDQRVLVVDSAEQVRRQTGRLARSAPRAGLVLVAMIALLATGVVPPVVAGLLAALAMVVSGVINSEQAYRAVSWPTLVLIAALIPMSTAISDSGGAEMIARPIVGLVAGHSPHVLLIVLFLLTAAVGQFISNAATVLIVIPIAVAAAHDVGVDARPVLMLVCVAGAASLLTPIATPANMIVMNPGGYRFGDYWRLGAVTMMCWLVIAVLVIPVVWPLSG</sequence>
<evidence type="ECO:0000313" key="9">
    <source>
        <dbReference type="EMBL" id="PKZ67027.1"/>
    </source>
</evidence>
<evidence type="ECO:0000256" key="5">
    <source>
        <dbReference type="ARBA" id="ARBA00022989"/>
    </source>
</evidence>
<keyword evidence="4" id="KW-0677">Repeat</keyword>
<dbReference type="Proteomes" id="UP000234662">
    <property type="component" value="Unassembled WGS sequence"/>
</dbReference>
<protein>
    <submittedName>
        <fullName evidence="9">SLC13 family permease</fullName>
    </submittedName>
</protein>
<dbReference type="PROSITE" id="PS51202">
    <property type="entry name" value="RCK_C"/>
    <property type="match status" value="1"/>
</dbReference>
<dbReference type="AlphaFoldDB" id="A0A2I1RD08"/>
<dbReference type="PANTHER" id="PTHR43652">
    <property type="entry name" value="BASIC AMINO ACID ANTIPORTER YFCC-RELATED"/>
    <property type="match status" value="1"/>
</dbReference>
<feature type="transmembrane region" description="Helical" evidence="7">
    <location>
        <begin position="412"/>
        <end position="434"/>
    </location>
</feature>
<comment type="caution">
    <text evidence="9">The sequence shown here is derived from an EMBL/GenBank/DDBJ whole genome shotgun (WGS) entry which is preliminary data.</text>
</comment>
<keyword evidence="6 7" id="KW-0472">Membrane</keyword>
<evidence type="ECO:0000313" key="10">
    <source>
        <dbReference type="Proteomes" id="UP000234662"/>
    </source>
</evidence>
<evidence type="ECO:0000256" key="1">
    <source>
        <dbReference type="ARBA" id="ARBA00004141"/>
    </source>
</evidence>
<dbReference type="PANTHER" id="PTHR43652:SF1">
    <property type="entry name" value="RESPONSE REGULATOR"/>
    <property type="match status" value="1"/>
</dbReference>
<feature type="transmembrane region" description="Helical" evidence="7">
    <location>
        <begin position="320"/>
        <end position="340"/>
    </location>
</feature>
<evidence type="ECO:0000256" key="7">
    <source>
        <dbReference type="SAM" id="Phobius"/>
    </source>
</evidence>
<dbReference type="SUPFAM" id="SSF116726">
    <property type="entry name" value="TrkA C-terminal domain-like"/>
    <property type="match status" value="2"/>
</dbReference>
<gene>
    <name evidence="9" type="ORF">CYJ73_04750</name>
</gene>
<dbReference type="RefSeq" id="WP_101819222.1">
    <property type="nucleotide sequence ID" value="NZ_PKJC01000002.1"/>
</dbReference>
<dbReference type="InterPro" id="IPR051679">
    <property type="entry name" value="DASS-Related_Transporters"/>
</dbReference>
<feature type="transmembrane region" description="Helical" evidence="7">
    <location>
        <begin position="247"/>
        <end position="276"/>
    </location>
</feature>
<dbReference type="InterPro" id="IPR036721">
    <property type="entry name" value="RCK_C_sf"/>
</dbReference>
<feature type="transmembrane region" description="Helical" evidence="7">
    <location>
        <begin position="374"/>
        <end position="392"/>
    </location>
</feature>
<comment type="subcellular location">
    <subcellularLocation>
        <location evidence="1">Membrane</location>
        <topology evidence="1">Multi-pass membrane protein</topology>
    </subcellularLocation>
</comment>
<name>A0A2I1RD08_9ACTN</name>
<dbReference type="GO" id="GO:0008324">
    <property type="term" value="F:monoatomic cation transmembrane transporter activity"/>
    <property type="evidence" value="ECO:0007669"/>
    <property type="project" value="InterPro"/>
</dbReference>
<proteinExistence type="predicted"/>
<feature type="transmembrane region" description="Helical" evidence="7">
    <location>
        <begin position="288"/>
        <end position="308"/>
    </location>
</feature>
<feature type="domain" description="RCK C-terminal" evidence="8">
    <location>
        <begin position="141"/>
        <end position="222"/>
    </location>
</feature>
<evidence type="ECO:0000256" key="2">
    <source>
        <dbReference type="ARBA" id="ARBA00022448"/>
    </source>
</evidence>
<evidence type="ECO:0000256" key="6">
    <source>
        <dbReference type="ARBA" id="ARBA00023136"/>
    </source>
</evidence>
<keyword evidence="2" id="KW-0813">Transport</keyword>
<feature type="transmembrane region" description="Helical" evidence="7">
    <location>
        <begin position="346"/>
        <end position="367"/>
    </location>
</feature>
<keyword evidence="5 7" id="KW-1133">Transmembrane helix</keyword>
<accession>A0A2I1RD08</accession>
<organism evidence="9 10">
    <name type="scientific">Gordonia terrae</name>
    <dbReference type="NCBI Taxonomy" id="2055"/>
    <lineage>
        <taxon>Bacteria</taxon>
        <taxon>Bacillati</taxon>
        <taxon>Actinomycetota</taxon>
        <taxon>Actinomycetes</taxon>
        <taxon>Mycobacteriales</taxon>
        <taxon>Gordoniaceae</taxon>
        <taxon>Gordonia</taxon>
    </lineage>
</organism>
<dbReference type="GO" id="GO:0005886">
    <property type="term" value="C:plasma membrane"/>
    <property type="evidence" value="ECO:0007669"/>
    <property type="project" value="TreeGrafter"/>
</dbReference>
<dbReference type="Gene3D" id="3.30.70.1450">
    <property type="entry name" value="Regulator of K+ conductance, C-terminal domain"/>
    <property type="match status" value="2"/>
</dbReference>
<dbReference type="Pfam" id="PF03600">
    <property type="entry name" value="CitMHS"/>
    <property type="match status" value="1"/>
</dbReference>
<evidence type="ECO:0000256" key="3">
    <source>
        <dbReference type="ARBA" id="ARBA00022692"/>
    </source>
</evidence>
<evidence type="ECO:0000256" key="4">
    <source>
        <dbReference type="ARBA" id="ARBA00022737"/>
    </source>
</evidence>
<feature type="transmembrane region" description="Helical" evidence="7">
    <location>
        <begin position="6"/>
        <end position="26"/>
    </location>
</feature>
<reference evidence="9 10" key="1">
    <citation type="submission" date="2017-12" db="EMBL/GenBank/DDBJ databases">
        <title>Phylogenetic diversity of female urinary microbiome.</title>
        <authorList>
            <person name="Thomas-White K."/>
            <person name="Wolfe A.J."/>
        </authorList>
    </citation>
    <scope>NUCLEOTIDE SEQUENCE [LARGE SCALE GENOMIC DNA]</scope>
    <source>
        <strain evidence="9 10">UMB0777</strain>
    </source>
</reference>
<evidence type="ECO:0000259" key="8">
    <source>
        <dbReference type="PROSITE" id="PS51202"/>
    </source>
</evidence>
<feature type="non-terminal residue" evidence="9">
    <location>
        <position position="1"/>
    </location>
</feature>
<keyword evidence="3 7" id="KW-0812">Transmembrane</keyword>
<dbReference type="InterPro" id="IPR004680">
    <property type="entry name" value="Cit_transptr-like_dom"/>
</dbReference>
<dbReference type="InterPro" id="IPR006037">
    <property type="entry name" value="RCK_C"/>
</dbReference>